<keyword evidence="7 9" id="KW-0408">Iron</keyword>
<dbReference type="GO" id="GO:0020037">
    <property type="term" value="F:heme binding"/>
    <property type="evidence" value="ECO:0007669"/>
    <property type="project" value="InterPro"/>
</dbReference>
<dbReference type="InterPro" id="IPR024167">
    <property type="entry name" value="Cytochrome_c4-like"/>
</dbReference>
<evidence type="ECO:0000256" key="8">
    <source>
        <dbReference type="PIRSR" id="PIRSR000005-1"/>
    </source>
</evidence>
<comment type="PTM">
    <text evidence="8">Binds 2 heme c groups covalently per subunit.</text>
</comment>
<evidence type="ECO:0000256" key="4">
    <source>
        <dbReference type="ARBA" id="ARBA00022723"/>
    </source>
</evidence>
<keyword evidence="3 8" id="KW-0349">Heme</keyword>
<dbReference type="GO" id="GO:0042597">
    <property type="term" value="C:periplasmic space"/>
    <property type="evidence" value="ECO:0007669"/>
    <property type="project" value="UniProtKB-SubCell"/>
</dbReference>
<dbReference type="EMBL" id="CP044205">
    <property type="protein sequence ID" value="QFY43376.1"/>
    <property type="molecule type" value="Genomic_DNA"/>
</dbReference>
<dbReference type="InterPro" id="IPR050597">
    <property type="entry name" value="Cytochrome_c_Oxidase_Subunit"/>
</dbReference>
<dbReference type="PIRSF" id="PIRSF000005">
    <property type="entry name" value="Cytochrome_c4"/>
    <property type="match status" value="1"/>
</dbReference>
<reference evidence="12 13" key="1">
    <citation type="submission" date="2019-09" db="EMBL/GenBank/DDBJ databases">
        <title>Ecophysiology of the spiral-shaped methanotroph Methylospira mobilis as revealed by the complete genome sequence.</title>
        <authorList>
            <person name="Oshkin I.Y."/>
            <person name="Dedysh S.N."/>
            <person name="Miroshnikov K."/>
            <person name="Danilova O.V."/>
            <person name="Hakobyan A."/>
            <person name="Liesack W."/>
        </authorList>
    </citation>
    <scope>NUCLEOTIDE SEQUENCE [LARGE SCALE GENOMIC DNA]</scope>
    <source>
        <strain evidence="12 13">Shm1</strain>
    </source>
</reference>
<gene>
    <name evidence="12" type="ORF">F6R98_12735</name>
</gene>
<name>A0A5Q0BNP4_9GAMM</name>
<dbReference type="RefSeq" id="WP_153249358.1">
    <property type="nucleotide sequence ID" value="NZ_CP044205.1"/>
</dbReference>
<feature type="chain" id="PRO_5024869526" evidence="10">
    <location>
        <begin position="29"/>
        <end position="221"/>
    </location>
</feature>
<comment type="subcellular location">
    <subcellularLocation>
        <location evidence="1">Periplasm</location>
    </subcellularLocation>
</comment>
<feature type="binding site" description="axial binding residue" evidence="9">
    <location>
        <position position="64"/>
    </location>
    <ligand>
        <name>heme c</name>
        <dbReference type="ChEBI" id="CHEBI:61717"/>
        <label>1</label>
    </ligand>
    <ligandPart>
        <name>Fe</name>
        <dbReference type="ChEBI" id="CHEBI:18248"/>
    </ligandPart>
</feature>
<dbReference type="SUPFAM" id="SSF46626">
    <property type="entry name" value="Cytochrome c"/>
    <property type="match status" value="2"/>
</dbReference>
<feature type="domain" description="Cytochrome c" evidence="11">
    <location>
        <begin position="141"/>
        <end position="221"/>
    </location>
</feature>
<feature type="binding site" description="axial binding residue" evidence="9">
    <location>
        <position position="106"/>
    </location>
    <ligand>
        <name>heme c</name>
        <dbReference type="ChEBI" id="CHEBI:61717"/>
        <label>1</label>
    </ligand>
    <ligandPart>
        <name>Fe</name>
        <dbReference type="ChEBI" id="CHEBI:18248"/>
    </ligandPart>
</feature>
<keyword evidence="13" id="KW-1185">Reference proteome</keyword>
<feature type="binding site" description="covalent" evidence="8">
    <location>
        <position position="155"/>
    </location>
    <ligand>
        <name>heme c</name>
        <dbReference type="ChEBI" id="CHEBI:61717"/>
        <label>2</label>
    </ligand>
</feature>
<evidence type="ECO:0000256" key="7">
    <source>
        <dbReference type="ARBA" id="ARBA00023004"/>
    </source>
</evidence>
<dbReference type="Gene3D" id="1.10.760.10">
    <property type="entry name" value="Cytochrome c-like domain"/>
    <property type="match status" value="2"/>
</dbReference>
<dbReference type="KEGG" id="mmob:F6R98_12735"/>
<dbReference type="OrthoDB" id="9773456at2"/>
<evidence type="ECO:0000256" key="2">
    <source>
        <dbReference type="ARBA" id="ARBA00022448"/>
    </source>
</evidence>
<evidence type="ECO:0000256" key="5">
    <source>
        <dbReference type="ARBA" id="ARBA00022764"/>
    </source>
</evidence>
<keyword evidence="10" id="KW-0732">Signal</keyword>
<evidence type="ECO:0000256" key="3">
    <source>
        <dbReference type="ARBA" id="ARBA00022617"/>
    </source>
</evidence>
<feature type="binding site" description="axial binding residue" evidence="9">
    <location>
        <position position="159"/>
    </location>
    <ligand>
        <name>heme c</name>
        <dbReference type="ChEBI" id="CHEBI:61717"/>
        <label>2</label>
    </ligand>
    <ligandPart>
        <name>Fe</name>
        <dbReference type="ChEBI" id="CHEBI:18248"/>
    </ligandPart>
</feature>
<keyword evidence="2" id="KW-0813">Transport</keyword>
<dbReference type="InParanoid" id="A0A5Q0BNP4"/>
<dbReference type="GO" id="GO:0009055">
    <property type="term" value="F:electron transfer activity"/>
    <property type="evidence" value="ECO:0007669"/>
    <property type="project" value="InterPro"/>
</dbReference>
<dbReference type="AlphaFoldDB" id="A0A5Q0BNP4"/>
<feature type="signal peptide" evidence="10">
    <location>
        <begin position="1"/>
        <end position="28"/>
    </location>
</feature>
<dbReference type="InterPro" id="IPR009056">
    <property type="entry name" value="Cyt_c-like_dom"/>
</dbReference>
<sequence length="221" mass="23884">MMPQHGLWTMAAAAFFLLSAFDAGSARADALSMNALREVLNVRPQGDAQVGAALFAATGCAGCHGEAGISANPEWPILAGQRSPYLYKMLLDYRAGRMQGQGAGMMAAVTANLNEQQISDLAEWLSRQTRPMLIRHTGREPAVLKGDRSRLIPPCEACHGANGQGWDLQPTLAGQHRAYLVSVLNRFKSGERNNDINAGMAQIARKLNEQEISALADYYGK</sequence>
<accession>A0A5Q0BNP4</accession>
<evidence type="ECO:0000256" key="6">
    <source>
        <dbReference type="ARBA" id="ARBA00022982"/>
    </source>
</evidence>
<feature type="binding site" description="covalent" evidence="8">
    <location>
        <position position="60"/>
    </location>
    <ligand>
        <name>heme c</name>
        <dbReference type="ChEBI" id="CHEBI:61717"/>
        <label>1</label>
    </ligand>
</feature>
<feature type="binding site" description="axial binding residue" evidence="9">
    <location>
        <position position="200"/>
    </location>
    <ligand>
        <name>heme c</name>
        <dbReference type="ChEBI" id="CHEBI:61717"/>
        <label>2</label>
    </ligand>
    <ligandPart>
        <name>Fe</name>
        <dbReference type="ChEBI" id="CHEBI:18248"/>
    </ligandPart>
</feature>
<dbReference type="InterPro" id="IPR036909">
    <property type="entry name" value="Cyt_c-like_dom_sf"/>
</dbReference>
<protein>
    <submittedName>
        <fullName evidence="12">C-type cytochrome</fullName>
    </submittedName>
</protein>
<dbReference type="PROSITE" id="PS51007">
    <property type="entry name" value="CYTC"/>
    <property type="match status" value="2"/>
</dbReference>
<evidence type="ECO:0000259" key="11">
    <source>
        <dbReference type="PROSITE" id="PS51007"/>
    </source>
</evidence>
<evidence type="ECO:0000256" key="9">
    <source>
        <dbReference type="PIRSR" id="PIRSR000005-2"/>
    </source>
</evidence>
<keyword evidence="6" id="KW-0249">Electron transport</keyword>
<dbReference type="PANTHER" id="PTHR33751:SF9">
    <property type="entry name" value="CYTOCHROME C4"/>
    <property type="match status" value="1"/>
</dbReference>
<evidence type="ECO:0000313" key="13">
    <source>
        <dbReference type="Proteomes" id="UP000325755"/>
    </source>
</evidence>
<dbReference type="Proteomes" id="UP000325755">
    <property type="component" value="Chromosome"/>
</dbReference>
<proteinExistence type="predicted"/>
<feature type="domain" description="Cytochrome c" evidence="11">
    <location>
        <begin position="46"/>
        <end position="129"/>
    </location>
</feature>
<feature type="binding site" description="covalent" evidence="8">
    <location>
        <position position="158"/>
    </location>
    <ligand>
        <name>heme c</name>
        <dbReference type="ChEBI" id="CHEBI:61717"/>
        <label>2</label>
    </ligand>
</feature>
<evidence type="ECO:0000256" key="1">
    <source>
        <dbReference type="ARBA" id="ARBA00004418"/>
    </source>
</evidence>
<feature type="binding site" description="covalent" evidence="8">
    <location>
        <position position="63"/>
    </location>
    <ligand>
        <name>heme c</name>
        <dbReference type="ChEBI" id="CHEBI:61717"/>
        <label>1</label>
    </ligand>
</feature>
<evidence type="ECO:0000313" key="12">
    <source>
        <dbReference type="EMBL" id="QFY43376.1"/>
    </source>
</evidence>
<dbReference type="Pfam" id="PF00034">
    <property type="entry name" value="Cytochrom_C"/>
    <property type="match status" value="2"/>
</dbReference>
<evidence type="ECO:0000256" key="10">
    <source>
        <dbReference type="SAM" id="SignalP"/>
    </source>
</evidence>
<keyword evidence="4 9" id="KW-0479">Metal-binding</keyword>
<organism evidence="12 13">
    <name type="scientific">Candidatus Methylospira mobilis</name>
    <dbReference type="NCBI Taxonomy" id="1808979"/>
    <lineage>
        <taxon>Bacteria</taxon>
        <taxon>Pseudomonadati</taxon>
        <taxon>Pseudomonadota</taxon>
        <taxon>Gammaproteobacteria</taxon>
        <taxon>Methylococcales</taxon>
        <taxon>Methylococcaceae</taxon>
        <taxon>Candidatus Methylospira</taxon>
    </lineage>
</organism>
<dbReference type="GO" id="GO:0005506">
    <property type="term" value="F:iron ion binding"/>
    <property type="evidence" value="ECO:0007669"/>
    <property type="project" value="InterPro"/>
</dbReference>
<dbReference type="PANTHER" id="PTHR33751">
    <property type="entry name" value="CBB3-TYPE CYTOCHROME C OXIDASE SUBUNIT FIXP"/>
    <property type="match status" value="1"/>
</dbReference>
<keyword evidence="5" id="KW-0574">Periplasm</keyword>